<comment type="caution">
    <text evidence="1">The sequence shown here is derived from an EMBL/GenBank/DDBJ whole genome shotgun (WGS) entry which is preliminary data.</text>
</comment>
<name>A0ABP6CVG2_9ACTN</name>
<reference evidence="2" key="1">
    <citation type="journal article" date="2019" name="Int. J. Syst. Evol. Microbiol.">
        <title>The Global Catalogue of Microorganisms (GCM) 10K type strain sequencing project: providing services to taxonomists for standard genome sequencing and annotation.</title>
        <authorList>
            <consortium name="The Broad Institute Genomics Platform"/>
            <consortium name="The Broad Institute Genome Sequencing Center for Infectious Disease"/>
            <person name="Wu L."/>
            <person name="Ma J."/>
        </authorList>
    </citation>
    <scope>NUCLEOTIDE SEQUENCE [LARGE SCALE GENOMIC DNA]</scope>
    <source>
        <strain evidence="2">JCM 6833</strain>
    </source>
</reference>
<organism evidence="1 2">
    <name type="scientific">Actinomadura fulvescens</name>
    <dbReference type="NCBI Taxonomy" id="46160"/>
    <lineage>
        <taxon>Bacteria</taxon>
        <taxon>Bacillati</taxon>
        <taxon>Actinomycetota</taxon>
        <taxon>Actinomycetes</taxon>
        <taxon>Streptosporangiales</taxon>
        <taxon>Thermomonosporaceae</taxon>
        <taxon>Actinomadura</taxon>
    </lineage>
</organism>
<protein>
    <submittedName>
        <fullName evidence="1">Uncharacterized protein</fullName>
    </submittedName>
</protein>
<evidence type="ECO:0000313" key="2">
    <source>
        <dbReference type="Proteomes" id="UP001501509"/>
    </source>
</evidence>
<dbReference type="EMBL" id="BAAATD010000013">
    <property type="protein sequence ID" value="GAA2626845.1"/>
    <property type="molecule type" value="Genomic_DNA"/>
</dbReference>
<proteinExistence type="predicted"/>
<accession>A0ABP6CVG2</accession>
<evidence type="ECO:0000313" key="1">
    <source>
        <dbReference type="EMBL" id="GAA2626845.1"/>
    </source>
</evidence>
<gene>
    <name evidence="1" type="ORF">GCM10010411_74820</name>
</gene>
<dbReference type="Proteomes" id="UP001501509">
    <property type="component" value="Unassembled WGS sequence"/>
</dbReference>
<sequence length="138" mass="15841">MPSSGARRIDPIPLERFNDARDWWRLRLCCGALDSAIPSGENGQLPWGRQVRFFPGNRPRPEHVSAGHSMRVVGMRWVAPDGWDVEHIVLNGRPCLRARRHGYLQGYCYSIEELARLLDRWGLALEYLVETLPHRQAG</sequence>
<keyword evidence="2" id="KW-1185">Reference proteome</keyword>